<name>A0A9D3W6R2_9ROSI</name>
<dbReference type="OrthoDB" id="1845088at2759"/>
<dbReference type="AlphaFoldDB" id="A0A9D3W6R2"/>
<evidence type="ECO:0000313" key="2">
    <source>
        <dbReference type="Proteomes" id="UP000828251"/>
    </source>
</evidence>
<keyword evidence="2" id="KW-1185">Reference proteome</keyword>
<dbReference type="Proteomes" id="UP000828251">
    <property type="component" value="Unassembled WGS sequence"/>
</dbReference>
<evidence type="ECO:0000313" key="1">
    <source>
        <dbReference type="EMBL" id="KAH1114096.1"/>
    </source>
</evidence>
<gene>
    <name evidence="1" type="ORF">J1N35_007474</name>
</gene>
<proteinExistence type="predicted"/>
<sequence length="147" mass="16471">MLILEGYDVQSFVLGTVSVPTQFVVNKNGKLIKNSGYVLHVQQDKLLSSWLLSIAGDVILVYLTNAPTSYDIWPTIEKSLQLILLSNSLVFRHALFSQKKGHLSIKEYLSEIKFMSDMLITAMSSISKQKQDSIILAGLSVKHELMQ</sequence>
<accession>A0A9D3W6R2</accession>
<dbReference type="PANTHER" id="PTHR47481">
    <property type="match status" value="1"/>
</dbReference>
<dbReference type="EMBL" id="JAIQCV010000003">
    <property type="protein sequence ID" value="KAH1114096.1"/>
    <property type="molecule type" value="Genomic_DNA"/>
</dbReference>
<reference evidence="1 2" key="1">
    <citation type="journal article" date="2021" name="Plant Biotechnol. J.">
        <title>Multi-omics assisted identification of the key and species-specific regulatory components of drought-tolerant mechanisms in Gossypium stocksii.</title>
        <authorList>
            <person name="Yu D."/>
            <person name="Ke L."/>
            <person name="Zhang D."/>
            <person name="Wu Y."/>
            <person name="Sun Y."/>
            <person name="Mei J."/>
            <person name="Sun J."/>
            <person name="Sun Y."/>
        </authorList>
    </citation>
    <scope>NUCLEOTIDE SEQUENCE [LARGE SCALE GENOMIC DNA]</scope>
    <source>
        <strain evidence="2">cv. E1</strain>
        <tissue evidence="1">Leaf</tissue>
    </source>
</reference>
<feature type="non-terminal residue" evidence="1">
    <location>
        <position position="147"/>
    </location>
</feature>
<comment type="caution">
    <text evidence="1">The sequence shown here is derived from an EMBL/GenBank/DDBJ whole genome shotgun (WGS) entry which is preliminary data.</text>
</comment>
<protein>
    <submittedName>
        <fullName evidence="1">Uncharacterized protein</fullName>
    </submittedName>
</protein>
<organism evidence="1 2">
    <name type="scientific">Gossypium stocksii</name>
    <dbReference type="NCBI Taxonomy" id="47602"/>
    <lineage>
        <taxon>Eukaryota</taxon>
        <taxon>Viridiplantae</taxon>
        <taxon>Streptophyta</taxon>
        <taxon>Embryophyta</taxon>
        <taxon>Tracheophyta</taxon>
        <taxon>Spermatophyta</taxon>
        <taxon>Magnoliopsida</taxon>
        <taxon>eudicotyledons</taxon>
        <taxon>Gunneridae</taxon>
        <taxon>Pentapetalae</taxon>
        <taxon>rosids</taxon>
        <taxon>malvids</taxon>
        <taxon>Malvales</taxon>
        <taxon>Malvaceae</taxon>
        <taxon>Malvoideae</taxon>
        <taxon>Gossypium</taxon>
    </lineage>
</organism>
<dbReference type="PANTHER" id="PTHR47481:SF10">
    <property type="entry name" value="COPIA-LIKE POLYPROTEIN_RETROTRANSPOSON"/>
    <property type="match status" value="1"/>
</dbReference>